<keyword evidence="1" id="KW-0732">Signal</keyword>
<protein>
    <submittedName>
        <fullName evidence="2">Uncharacterized protein</fullName>
    </submittedName>
</protein>
<feature type="chain" id="PRO_5012095417" evidence="1">
    <location>
        <begin position="19"/>
        <end position="91"/>
    </location>
</feature>
<dbReference type="AlphaFoldDB" id="A0A1Q5URW0"/>
<proteinExistence type="predicted"/>
<dbReference type="STRING" id="1316194.A0A1Q5URW0"/>
<keyword evidence="3" id="KW-1185">Reference proteome</keyword>
<evidence type="ECO:0000313" key="2">
    <source>
        <dbReference type="EMBL" id="OKP15211.1"/>
    </source>
</evidence>
<dbReference type="PANTHER" id="PTHR40640">
    <property type="entry name" value="ANCHORED GLYCOPROTEIN, PUTATIVE (AFU_ORTHOLOGUE AFUA_8G04860)-RELATED"/>
    <property type="match status" value="1"/>
</dbReference>
<reference evidence="2 3" key="1">
    <citation type="submission" date="2016-10" db="EMBL/GenBank/DDBJ databases">
        <title>Genome sequence of the ascomycete fungus Penicillium subrubescens.</title>
        <authorList>
            <person name="De Vries R.P."/>
            <person name="Peng M."/>
            <person name="Dilokpimol A."/>
            <person name="Hilden K."/>
            <person name="Makela M.R."/>
            <person name="Grigoriev I."/>
            <person name="Riley R."/>
            <person name="Granchi Z."/>
        </authorList>
    </citation>
    <scope>NUCLEOTIDE SEQUENCE [LARGE SCALE GENOMIC DNA]</scope>
    <source>
        <strain evidence="2 3">CBS 132785</strain>
    </source>
</reference>
<accession>A0A1Q5URW0</accession>
<feature type="signal peptide" evidence="1">
    <location>
        <begin position="1"/>
        <end position="18"/>
    </location>
</feature>
<organism evidence="2 3">
    <name type="scientific">Penicillium subrubescens</name>
    <dbReference type="NCBI Taxonomy" id="1316194"/>
    <lineage>
        <taxon>Eukaryota</taxon>
        <taxon>Fungi</taxon>
        <taxon>Dikarya</taxon>
        <taxon>Ascomycota</taxon>
        <taxon>Pezizomycotina</taxon>
        <taxon>Eurotiomycetes</taxon>
        <taxon>Eurotiomycetidae</taxon>
        <taxon>Eurotiales</taxon>
        <taxon>Aspergillaceae</taxon>
        <taxon>Penicillium</taxon>
    </lineage>
</organism>
<evidence type="ECO:0000313" key="3">
    <source>
        <dbReference type="Proteomes" id="UP000186955"/>
    </source>
</evidence>
<comment type="caution">
    <text evidence="2">The sequence shown here is derived from an EMBL/GenBank/DDBJ whole genome shotgun (WGS) entry which is preliminary data.</text>
</comment>
<gene>
    <name evidence="2" type="ORF">PENSUB_1425</name>
</gene>
<dbReference type="PANTHER" id="PTHR40640:SF1">
    <property type="entry name" value="ANCHORED GLYCOPROTEIN, PUTATIVE (AFU_ORTHOLOGUE AFUA_8G04860)-RELATED"/>
    <property type="match status" value="1"/>
</dbReference>
<dbReference type="Proteomes" id="UP000186955">
    <property type="component" value="Unassembled WGS sequence"/>
</dbReference>
<evidence type="ECO:0000256" key="1">
    <source>
        <dbReference type="SAM" id="SignalP"/>
    </source>
</evidence>
<dbReference type="EMBL" id="MNBE01000017">
    <property type="protein sequence ID" value="OKP15211.1"/>
    <property type="molecule type" value="Genomic_DNA"/>
</dbReference>
<name>A0A1Q5URW0_9EURO</name>
<sequence length="91" mass="9356">MALRTCITVLAALGLATAQSSIVSLFIPDSDPQPLAASVVGQGNGAITYSINCPPGTDGSDCGMGPGMWYTSASKTIEFAISEPEEDLYVI</sequence>